<dbReference type="InterPro" id="IPR015942">
    <property type="entry name" value="Asp/Glu/hydantoin_racemase"/>
</dbReference>
<dbReference type="InterPro" id="IPR001920">
    <property type="entry name" value="Asp/Glu_race"/>
</dbReference>
<keyword evidence="4 7" id="KW-0573">Peptidoglycan synthesis</keyword>
<name>A0ABN4ARS3_EMTOG</name>
<dbReference type="PANTHER" id="PTHR21198">
    <property type="entry name" value="GLUTAMATE RACEMASE"/>
    <property type="match status" value="1"/>
</dbReference>
<evidence type="ECO:0000256" key="1">
    <source>
        <dbReference type="ARBA" id="ARBA00001602"/>
    </source>
</evidence>
<gene>
    <name evidence="7" type="primary">murI</name>
    <name evidence="8" type="ordered locus">Emtol_4171</name>
</gene>
<keyword evidence="6 7" id="KW-0961">Cell wall biogenesis/degradation</keyword>
<evidence type="ECO:0000313" key="8">
    <source>
        <dbReference type="EMBL" id="AFK05295.1"/>
    </source>
</evidence>
<dbReference type="InterPro" id="IPR004391">
    <property type="entry name" value="Glu_race"/>
</dbReference>
<feature type="binding site" evidence="7">
    <location>
        <begin position="185"/>
        <end position="186"/>
    </location>
    <ligand>
        <name>substrate</name>
    </ligand>
</feature>
<comment type="similarity">
    <text evidence="7">Belongs to the aspartate/glutamate racemases family.</text>
</comment>
<evidence type="ECO:0000256" key="6">
    <source>
        <dbReference type="ARBA" id="ARBA00023316"/>
    </source>
</evidence>
<dbReference type="Pfam" id="PF01177">
    <property type="entry name" value="Asp_Glu_race"/>
    <property type="match status" value="1"/>
</dbReference>
<keyword evidence="9" id="KW-1185">Reference proteome</keyword>
<dbReference type="PROSITE" id="PS00923">
    <property type="entry name" value="ASP_GLU_RACEMASE_1"/>
    <property type="match status" value="1"/>
</dbReference>
<evidence type="ECO:0000256" key="3">
    <source>
        <dbReference type="ARBA" id="ARBA00022960"/>
    </source>
</evidence>
<sequence>MIGVFDSGIGGLTLLHEIIRQLPNEQYCYYADTENVPYSTKTEEQIKEYVDKAVNYFLEIGVKAIVLACNTATNVCVEDLRTRLSIPIIAIQPAVKVAIDNDTRELDGKRKHILVCATPITLRSARFQRLLDSLDANNIVERMALPELVRLAEKEDFGIDAENYILETLKQIDIQKFGSIVLGCTHFTYFEPIFYKLAPQLSIFDGNEGTARHLKNILNKLHLLESKRSQTPQIVFIESGKPTQNIQRFERYMEKIEKLT</sequence>
<feature type="binding site" evidence="7">
    <location>
        <begin position="70"/>
        <end position="71"/>
    </location>
    <ligand>
        <name>substrate</name>
    </ligand>
</feature>
<evidence type="ECO:0000256" key="7">
    <source>
        <dbReference type="HAMAP-Rule" id="MF_00258"/>
    </source>
</evidence>
<evidence type="ECO:0000256" key="2">
    <source>
        <dbReference type="ARBA" id="ARBA00013090"/>
    </source>
</evidence>
<dbReference type="Proteomes" id="UP000002875">
    <property type="component" value="Chromosome"/>
</dbReference>
<dbReference type="Gene3D" id="3.40.50.1860">
    <property type="match status" value="2"/>
</dbReference>
<dbReference type="HAMAP" id="MF_00258">
    <property type="entry name" value="Glu_racemase"/>
    <property type="match status" value="1"/>
</dbReference>
<evidence type="ECO:0000256" key="4">
    <source>
        <dbReference type="ARBA" id="ARBA00022984"/>
    </source>
</evidence>
<proteinExistence type="inferred from homology"/>
<organism evidence="8 9">
    <name type="scientific">Emticicia oligotrophica (strain DSM 17448 / CIP 109782 / MTCC 6937 / GPTSA100-15)</name>
    <dbReference type="NCBI Taxonomy" id="929562"/>
    <lineage>
        <taxon>Bacteria</taxon>
        <taxon>Pseudomonadati</taxon>
        <taxon>Bacteroidota</taxon>
        <taxon>Cytophagia</taxon>
        <taxon>Cytophagales</taxon>
        <taxon>Leadbetterellaceae</taxon>
        <taxon>Emticicia</taxon>
    </lineage>
</organism>
<evidence type="ECO:0000313" key="9">
    <source>
        <dbReference type="Proteomes" id="UP000002875"/>
    </source>
</evidence>
<comment type="function">
    <text evidence="7">Provides the (R)-glutamate required for cell wall biosynthesis.</text>
</comment>
<dbReference type="NCBIfam" id="TIGR00067">
    <property type="entry name" value="glut_race"/>
    <property type="match status" value="1"/>
</dbReference>
<keyword evidence="5 7" id="KW-0413">Isomerase</keyword>
<dbReference type="RefSeq" id="WP_015030983.1">
    <property type="nucleotide sequence ID" value="NC_018748.1"/>
</dbReference>
<dbReference type="PANTHER" id="PTHR21198:SF3">
    <property type="entry name" value="GLUTAMATE RACEMASE"/>
    <property type="match status" value="1"/>
</dbReference>
<evidence type="ECO:0000256" key="5">
    <source>
        <dbReference type="ARBA" id="ARBA00023235"/>
    </source>
</evidence>
<dbReference type="EMBL" id="CP002961">
    <property type="protein sequence ID" value="AFK05295.1"/>
    <property type="molecule type" value="Genomic_DNA"/>
</dbReference>
<feature type="active site" description="Proton donor/acceptor" evidence="7">
    <location>
        <position position="69"/>
    </location>
</feature>
<protein>
    <recommendedName>
        <fullName evidence="2 7">Glutamate racemase</fullName>
        <ecNumber evidence="2 7">5.1.1.3</ecNumber>
    </recommendedName>
</protein>
<feature type="active site" description="Proton donor/acceptor" evidence="7">
    <location>
        <position position="184"/>
    </location>
</feature>
<comment type="catalytic activity">
    <reaction evidence="1 7">
        <text>L-glutamate = D-glutamate</text>
        <dbReference type="Rhea" id="RHEA:12813"/>
        <dbReference type="ChEBI" id="CHEBI:29985"/>
        <dbReference type="ChEBI" id="CHEBI:29986"/>
        <dbReference type="EC" id="5.1.1.3"/>
    </reaction>
</comment>
<dbReference type="SUPFAM" id="SSF53681">
    <property type="entry name" value="Aspartate/glutamate racemase"/>
    <property type="match status" value="2"/>
</dbReference>
<dbReference type="EC" id="5.1.1.3" evidence="2 7"/>
<dbReference type="InterPro" id="IPR018187">
    <property type="entry name" value="Asp/Glu_racemase_AS_1"/>
</dbReference>
<feature type="binding site" evidence="7">
    <location>
        <begin position="6"/>
        <end position="7"/>
    </location>
    <ligand>
        <name>substrate</name>
    </ligand>
</feature>
<feature type="binding site" evidence="7">
    <location>
        <begin position="38"/>
        <end position="39"/>
    </location>
    <ligand>
        <name>substrate</name>
    </ligand>
</feature>
<keyword evidence="3 7" id="KW-0133">Cell shape</keyword>
<comment type="pathway">
    <text evidence="7">Cell wall biogenesis; peptidoglycan biosynthesis.</text>
</comment>
<reference evidence="8 9" key="1">
    <citation type="submission" date="2011-07" db="EMBL/GenBank/DDBJ databases">
        <title>The complete genome of chromosome of Emticicia oligotrophica DSM 17448.</title>
        <authorList>
            <consortium name="US DOE Joint Genome Institute (JGI-PGF)"/>
            <person name="Lucas S."/>
            <person name="Han J."/>
            <person name="Lapidus A."/>
            <person name="Bruce D."/>
            <person name="Goodwin L."/>
            <person name="Pitluck S."/>
            <person name="Peters L."/>
            <person name="Kyrpides N."/>
            <person name="Mavromatis K."/>
            <person name="Ivanova N."/>
            <person name="Ovchinnikova G."/>
            <person name="Teshima H."/>
            <person name="Detter J.C."/>
            <person name="Tapia R."/>
            <person name="Han C."/>
            <person name="Land M."/>
            <person name="Hauser L."/>
            <person name="Markowitz V."/>
            <person name="Cheng J.-F."/>
            <person name="Hugenholtz P."/>
            <person name="Woyke T."/>
            <person name="Wu D."/>
            <person name="Tindall B."/>
            <person name="Pomrenke H."/>
            <person name="Brambilla E."/>
            <person name="Klenk H.-P."/>
            <person name="Eisen J.A."/>
        </authorList>
    </citation>
    <scope>NUCLEOTIDE SEQUENCE [LARGE SCALE GENOMIC DNA]</scope>
    <source>
        <strain evidence="8 9">DSM 17448</strain>
    </source>
</reference>
<accession>A0ABN4ARS3</accession>